<keyword evidence="8" id="KW-1185">Reference proteome</keyword>
<dbReference type="EMBL" id="CAJOBG010001420">
    <property type="protein sequence ID" value="CAF3927144.1"/>
    <property type="molecule type" value="Genomic_DNA"/>
</dbReference>
<dbReference type="EMBL" id="CAJNOV010003225">
    <property type="protein sequence ID" value="CAF1133133.1"/>
    <property type="molecule type" value="Genomic_DNA"/>
</dbReference>
<accession>A0A816MN64</accession>
<evidence type="ECO:0000313" key="7">
    <source>
        <dbReference type="Proteomes" id="UP000663856"/>
    </source>
</evidence>
<evidence type="ECO:0000313" key="3">
    <source>
        <dbReference type="EMBL" id="CAF1993873.1"/>
    </source>
</evidence>
<protein>
    <submittedName>
        <fullName evidence="3">Uncharacterized protein</fullName>
    </submittedName>
</protein>
<dbReference type="EMBL" id="CAJOBI010000429">
    <property type="protein sequence ID" value="CAF3822286.1"/>
    <property type="molecule type" value="Genomic_DNA"/>
</dbReference>
<dbReference type="EMBL" id="CAJNRF010001094">
    <property type="protein sequence ID" value="CAF1993873.1"/>
    <property type="molecule type" value="Genomic_DNA"/>
</dbReference>
<dbReference type="EMBL" id="CAJNOW010017905">
    <property type="protein sequence ID" value="CAF1661329.1"/>
    <property type="molecule type" value="Genomic_DNA"/>
</dbReference>
<dbReference type="EMBL" id="CAJNRE010012104">
    <property type="protein sequence ID" value="CAF2107373.1"/>
    <property type="molecule type" value="Genomic_DNA"/>
</dbReference>
<evidence type="ECO:0000313" key="1">
    <source>
        <dbReference type="EMBL" id="CAF1133133.1"/>
    </source>
</evidence>
<dbReference type="Proteomes" id="UP000663866">
    <property type="component" value="Unassembled WGS sequence"/>
</dbReference>
<dbReference type="Proteomes" id="UP000663834">
    <property type="component" value="Unassembled WGS sequence"/>
</dbReference>
<gene>
    <name evidence="1" type="ORF">CJN711_LOCUS8661</name>
    <name evidence="2" type="ORF">KQP761_LOCUS32120</name>
    <name evidence="4" type="ORF">MBJ925_LOCUS23530</name>
    <name evidence="6" type="ORF">OVN521_LOCUS10915</name>
    <name evidence="5" type="ORF">SMN809_LOCUS2360</name>
    <name evidence="3" type="ORF">WKI299_LOCUS4408</name>
</gene>
<dbReference type="Proteomes" id="UP000663855">
    <property type="component" value="Unassembled WGS sequence"/>
</dbReference>
<reference evidence="3" key="1">
    <citation type="submission" date="2021-02" db="EMBL/GenBank/DDBJ databases">
        <authorList>
            <person name="Nowell W R."/>
        </authorList>
    </citation>
    <scope>NUCLEOTIDE SEQUENCE</scope>
</reference>
<proteinExistence type="predicted"/>
<comment type="caution">
    <text evidence="3">The sequence shown here is derived from an EMBL/GenBank/DDBJ whole genome shotgun (WGS) entry which is preliminary data.</text>
</comment>
<sequence>MDGDESPILHDIIFHSTAMIFENNEDSLLSLDFNDIDMSIDPDQLFSSFDEYSSKHEAEVEAIKSIDKFFINSNFDLPQTISGPPSDYNGEQKQNIISNNFSSVNLKNNFGISLSFINPPESIYHVRYVSEITNLPINGNVVNTKNAKKNLSGRYVKGERGRYVTIELPIILSDSSNLFIRVTRLTVPYQDTSFIHPYPLLYSCAKQRRHSDIIIQGSSIYFKINKEDICSRSKHFPNMILTRLKQCHLKHINNLYAFDNNEMPCPFVGHNVKNKIARYQLKKSQIDFRLVIKCDKTGEFLNTNIFCRSNSLLEEEGIHSKKSLS</sequence>
<evidence type="ECO:0000313" key="4">
    <source>
        <dbReference type="EMBL" id="CAF2107373.1"/>
    </source>
</evidence>
<dbReference type="Proteomes" id="UP000663856">
    <property type="component" value="Unassembled WGS sequence"/>
</dbReference>
<evidence type="ECO:0000313" key="6">
    <source>
        <dbReference type="EMBL" id="CAF3927144.1"/>
    </source>
</evidence>
<dbReference type="AlphaFoldDB" id="A0A816MN64"/>
<dbReference type="OrthoDB" id="10008657at2759"/>
<dbReference type="Proteomes" id="UP000663824">
    <property type="component" value="Unassembled WGS sequence"/>
</dbReference>
<evidence type="ECO:0000313" key="5">
    <source>
        <dbReference type="EMBL" id="CAF3822286.1"/>
    </source>
</evidence>
<evidence type="ECO:0000313" key="8">
    <source>
        <dbReference type="Proteomes" id="UP000663866"/>
    </source>
</evidence>
<dbReference type="Proteomes" id="UP000676336">
    <property type="component" value="Unassembled WGS sequence"/>
</dbReference>
<name>A0A816MN64_9BILA</name>
<evidence type="ECO:0000313" key="2">
    <source>
        <dbReference type="EMBL" id="CAF1661329.1"/>
    </source>
</evidence>
<organism evidence="3 7">
    <name type="scientific">Rotaria magnacalcarata</name>
    <dbReference type="NCBI Taxonomy" id="392030"/>
    <lineage>
        <taxon>Eukaryota</taxon>
        <taxon>Metazoa</taxon>
        <taxon>Spiralia</taxon>
        <taxon>Gnathifera</taxon>
        <taxon>Rotifera</taxon>
        <taxon>Eurotatoria</taxon>
        <taxon>Bdelloidea</taxon>
        <taxon>Philodinida</taxon>
        <taxon>Philodinidae</taxon>
        <taxon>Rotaria</taxon>
    </lineage>
</organism>